<accession>A0ABD0WVV6</accession>
<evidence type="ECO:0000313" key="1">
    <source>
        <dbReference type="EMBL" id="KAL0984092.1"/>
    </source>
</evidence>
<dbReference type="PANTHER" id="PTHR10957">
    <property type="entry name" value="RAP1 GTPASE-GDP DISSOCIATION STIMULATOR 1"/>
    <property type="match status" value="1"/>
</dbReference>
<dbReference type="EMBL" id="JAGEUA010000004">
    <property type="protein sequence ID" value="KAL0984092.1"/>
    <property type="molecule type" value="Genomic_DNA"/>
</dbReference>
<proteinExistence type="predicted"/>
<dbReference type="AlphaFoldDB" id="A0ABD0WVV6"/>
<dbReference type="Gene3D" id="1.25.10.10">
    <property type="entry name" value="Leucine-rich Repeat Variant"/>
    <property type="match status" value="1"/>
</dbReference>
<dbReference type="InterPro" id="IPR016024">
    <property type="entry name" value="ARM-type_fold"/>
</dbReference>
<keyword evidence="2" id="KW-1185">Reference proteome</keyword>
<dbReference type="InterPro" id="IPR040144">
    <property type="entry name" value="RAP1GDS1"/>
</dbReference>
<organism evidence="1 2">
    <name type="scientific">Umbra pygmaea</name>
    <name type="common">Eastern mudminnow</name>
    <dbReference type="NCBI Taxonomy" id="75934"/>
    <lineage>
        <taxon>Eukaryota</taxon>
        <taxon>Metazoa</taxon>
        <taxon>Chordata</taxon>
        <taxon>Craniata</taxon>
        <taxon>Vertebrata</taxon>
        <taxon>Euteleostomi</taxon>
        <taxon>Actinopterygii</taxon>
        <taxon>Neopterygii</taxon>
        <taxon>Teleostei</taxon>
        <taxon>Protacanthopterygii</taxon>
        <taxon>Esociformes</taxon>
        <taxon>Umbridae</taxon>
        <taxon>Umbra</taxon>
    </lineage>
</organism>
<dbReference type="SUPFAM" id="SSF48371">
    <property type="entry name" value="ARM repeat"/>
    <property type="match status" value="1"/>
</dbReference>
<reference evidence="1 2" key="1">
    <citation type="submission" date="2024-06" db="EMBL/GenBank/DDBJ databases">
        <authorList>
            <person name="Pan Q."/>
            <person name="Wen M."/>
            <person name="Jouanno E."/>
            <person name="Zahm M."/>
            <person name="Klopp C."/>
            <person name="Cabau C."/>
            <person name="Louis A."/>
            <person name="Berthelot C."/>
            <person name="Parey E."/>
            <person name="Roest Crollius H."/>
            <person name="Montfort J."/>
            <person name="Robinson-Rechavi M."/>
            <person name="Bouchez O."/>
            <person name="Lampietro C."/>
            <person name="Lopez Roques C."/>
            <person name="Donnadieu C."/>
            <person name="Postlethwait J."/>
            <person name="Bobe J."/>
            <person name="Verreycken H."/>
            <person name="Guiguen Y."/>
        </authorList>
    </citation>
    <scope>NUCLEOTIDE SEQUENCE [LARGE SCALE GENOMIC DNA]</scope>
    <source>
        <strain evidence="1">Up_M1</strain>
        <tissue evidence="1">Testis</tissue>
    </source>
</reference>
<sequence>MLDNMDRLQPTSESGRLLPVVMKDSLTNALDAILVSTDLIDDELRPHLDTILTVLQEKQPGAAEQVALSGILPTLAQALRKRGPVSLLTTKLVSELAREKAIKERCGEAGVSSALVSLLVCMDQELLVHAGHAIARLCYDSRCQQEQLLRLGVVPRLVGILLRCKGDAALEEVCLLALCNLGDMGEGCEDGGISWDRGLSLCPEETVFHGVNGHCCGFGSMVTVVRLTQWSPEQHTVSIEVLPRYSIGFWTIHNNCRTVRRSPLSHLGACPKFYKVIKYSVQNIPSRKSFKSRVFHIFL</sequence>
<evidence type="ECO:0000313" key="2">
    <source>
        <dbReference type="Proteomes" id="UP001557470"/>
    </source>
</evidence>
<gene>
    <name evidence="1" type="ORF">UPYG_G00136980</name>
</gene>
<dbReference type="Proteomes" id="UP001557470">
    <property type="component" value="Unassembled WGS sequence"/>
</dbReference>
<name>A0ABD0WVV6_UMBPY</name>
<dbReference type="InterPro" id="IPR011989">
    <property type="entry name" value="ARM-like"/>
</dbReference>
<protein>
    <submittedName>
        <fullName evidence="1">Uncharacterized protein</fullName>
    </submittedName>
</protein>
<comment type="caution">
    <text evidence="1">The sequence shown here is derived from an EMBL/GenBank/DDBJ whole genome shotgun (WGS) entry which is preliminary data.</text>
</comment>